<reference evidence="1" key="1">
    <citation type="submission" date="2020-11" db="EMBL/GenBank/DDBJ databases">
        <authorList>
            <consortium name="DOE Joint Genome Institute"/>
            <person name="Ahrendt S."/>
            <person name="Riley R."/>
            <person name="Andreopoulos W."/>
            <person name="Labutti K."/>
            <person name="Pangilinan J."/>
            <person name="Ruiz-Duenas F.J."/>
            <person name="Barrasa J.M."/>
            <person name="Sanchez-Garcia M."/>
            <person name="Camarero S."/>
            <person name="Miyauchi S."/>
            <person name="Serrano A."/>
            <person name="Linde D."/>
            <person name="Babiker R."/>
            <person name="Drula E."/>
            <person name="Ayuso-Fernandez I."/>
            <person name="Pacheco R."/>
            <person name="Padilla G."/>
            <person name="Ferreira P."/>
            <person name="Barriuso J."/>
            <person name="Kellner H."/>
            <person name="Castanera R."/>
            <person name="Alfaro M."/>
            <person name="Ramirez L."/>
            <person name="Pisabarro A.G."/>
            <person name="Kuo A."/>
            <person name="Tritt A."/>
            <person name="Lipzen A."/>
            <person name="He G."/>
            <person name="Yan M."/>
            <person name="Ng V."/>
            <person name="Cullen D."/>
            <person name="Martin F."/>
            <person name="Rosso M.-N."/>
            <person name="Henrissat B."/>
            <person name="Hibbett D."/>
            <person name="Martinez A.T."/>
            <person name="Grigoriev I.V."/>
        </authorList>
    </citation>
    <scope>NUCLEOTIDE SEQUENCE</scope>
    <source>
        <strain evidence="1">AH 40177</strain>
    </source>
</reference>
<sequence>MAPMLSPTTKFQLDSIDPFSTLAISDVLFDDLTSELSPIHRLPAEIVGEIFLEYVLSFSWPDSPSKCQFAPLTLTWICSRWRDISVSTASLWVFHYIPPHSALIGRPSTIYDHLDHYTILALSHSKSCRLHVSINNSTVSAADLLFAVSDRWKSARFTIGGSLPRSLTQRGLPRRYTLEVEFKSFPKHQTYPCLENLTIESDDYDYPIPLFLNSPHLRTLCLTNMRSQWPDENSLPWSQIQNFAGRVSLPFVYRLLKLCPQLKRLDIVQERYPPLVLPEAAGYPLPAIASGTWYSHEYTPISSGSPDFPQVDAPHLHSLCVSTATDQPSLTNWLRFTPSLISIDLKGDPNTSEAIHKQIVLDLIAFLRRSDCQLESLALSSVDIRPTQFIELFTLLPELKVLDFGAHDVPRTYLEALCDKSVLRRLTAPPIIAADKHEVLLPRLISIRLYLPTAPMSSAFEKFLGFLESRRPLDIREKDGIAYLDKIEFSGWLCWNSWNSTSFDPYFAL</sequence>
<evidence type="ECO:0000313" key="2">
    <source>
        <dbReference type="Proteomes" id="UP000772434"/>
    </source>
</evidence>
<dbReference type="Gene3D" id="3.80.10.10">
    <property type="entry name" value="Ribonuclease Inhibitor"/>
    <property type="match status" value="1"/>
</dbReference>
<keyword evidence="2" id="KW-1185">Reference proteome</keyword>
<name>A0A9P5UG35_9AGAR</name>
<dbReference type="SUPFAM" id="SSF52047">
    <property type="entry name" value="RNI-like"/>
    <property type="match status" value="1"/>
</dbReference>
<gene>
    <name evidence="1" type="ORF">BDP27DRAFT_1312951</name>
</gene>
<accession>A0A9P5UG35</accession>
<dbReference type="OrthoDB" id="3365698at2759"/>
<comment type="caution">
    <text evidence="1">The sequence shown here is derived from an EMBL/GenBank/DDBJ whole genome shotgun (WGS) entry which is preliminary data.</text>
</comment>
<dbReference type="EMBL" id="JADNRY010000005">
    <property type="protein sequence ID" value="KAF9076998.1"/>
    <property type="molecule type" value="Genomic_DNA"/>
</dbReference>
<evidence type="ECO:0008006" key="3">
    <source>
        <dbReference type="Google" id="ProtNLM"/>
    </source>
</evidence>
<protein>
    <recommendedName>
        <fullName evidence="3">F-box domain-containing protein</fullName>
    </recommendedName>
</protein>
<dbReference type="AlphaFoldDB" id="A0A9P5UG35"/>
<evidence type="ECO:0000313" key="1">
    <source>
        <dbReference type="EMBL" id="KAF9076998.1"/>
    </source>
</evidence>
<dbReference type="Proteomes" id="UP000772434">
    <property type="component" value="Unassembled WGS sequence"/>
</dbReference>
<organism evidence="1 2">
    <name type="scientific">Rhodocollybia butyracea</name>
    <dbReference type="NCBI Taxonomy" id="206335"/>
    <lineage>
        <taxon>Eukaryota</taxon>
        <taxon>Fungi</taxon>
        <taxon>Dikarya</taxon>
        <taxon>Basidiomycota</taxon>
        <taxon>Agaricomycotina</taxon>
        <taxon>Agaricomycetes</taxon>
        <taxon>Agaricomycetidae</taxon>
        <taxon>Agaricales</taxon>
        <taxon>Marasmiineae</taxon>
        <taxon>Omphalotaceae</taxon>
        <taxon>Rhodocollybia</taxon>
    </lineage>
</organism>
<proteinExistence type="predicted"/>
<dbReference type="InterPro" id="IPR032675">
    <property type="entry name" value="LRR_dom_sf"/>
</dbReference>